<feature type="non-terminal residue" evidence="2">
    <location>
        <position position="182"/>
    </location>
</feature>
<evidence type="ECO:0000313" key="2">
    <source>
        <dbReference type="EMBL" id="CAF4072548.1"/>
    </source>
</evidence>
<accession>A0A8S2PZA3</accession>
<dbReference type="EMBL" id="CAJNOK010017573">
    <property type="protein sequence ID" value="CAF1266493.1"/>
    <property type="molecule type" value="Genomic_DNA"/>
</dbReference>
<proteinExistence type="predicted"/>
<dbReference type="EMBL" id="CAJOBA010039133">
    <property type="protein sequence ID" value="CAF4072548.1"/>
    <property type="molecule type" value="Genomic_DNA"/>
</dbReference>
<protein>
    <submittedName>
        <fullName evidence="2">Uncharacterized protein</fullName>
    </submittedName>
</protein>
<dbReference type="Proteomes" id="UP000682733">
    <property type="component" value="Unassembled WGS sequence"/>
</dbReference>
<gene>
    <name evidence="1" type="ORF">OVA965_LOCUS26979</name>
    <name evidence="2" type="ORF">TMI583_LOCUS27722</name>
</gene>
<dbReference type="Gene3D" id="3.80.10.10">
    <property type="entry name" value="Ribonuclease Inhibitor"/>
    <property type="match status" value="1"/>
</dbReference>
<evidence type="ECO:0000313" key="3">
    <source>
        <dbReference type="Proteomes" id="UP000682733"/>
    </source>
</evidence>
<evidence type="ECO:0000313" key="1">
    <source>
        <dbReference type="EMBL" id="CAF1266493.1"/>
    </source>
</evidence>
<dbReference type="Proteomes" id="UP000677228">
    <property type="component" value="Unassembled WGS sequence"/>
</dbReference>
<sequence length="182" mass="20899">MSTVFPHLEKLSLVELDHNQLAAFLDTLHDLNHLVEIHLYHLSPITEDYRPTILRTLLQANDNQLTSILLDDLSSCLSVNGTDRYLNILQLRINMRRVTDLPSLFAAVPSVRYLDVILVEDDDVPGQLGEINVSPLLYLTDFRLKSIRRCWTLEELLILLGSLPIVQEFSLYLSTDDQRFVD</sequence>
<dbReference type="InterPro" id="IPR032675">
    <property type="entry name" value="LRR_dom_sf"/>
</dbReference>
<name>A0A8S2PZA3_9BILA</name>
<comment type="caution">
    <text evidence="2">The sequence shown here is derived from an EMBL/GenBank/DDBJ whole genome shotgun (WGS) entry which is preliminary data.</text>
</comment>
<dbReference type="SUPFAM" id="SSF52047">
    <property type="entry name" value="RNI-like"/>
    <property type="match status" value="1"/>
</dbReference>
<organism evidence="2 3">
    <name type="scientific">Didymodactylos carnosus</name>
    <dbReference type="NCBI Taxonomy" id="1234261"/>
    <lineage>
        <taxon>Eukaryota</taxon>
        <taxon>Metazoa</taxon>
        <taxon>Spiralia</taxon>
        <taxon>Gnathifera</taxon>
        <taxon>Rotifera</taxon>
        <taxon>Eurotatoria</taxon>
        <taxon>Bdelloidea</taxon>
        <taxon>Philodinida</taxon>
        <taxon>Philodinidae</taxon>
        <taxon>Didymodactylos</taxon>
    </lineage>
</organism>
<dbReference type="AlphaFoldDB" id="A0A8S2PZA3"/>
<reference evidence="2" key="1">
    <citation type="submission" date="2021-02" db="EMBL/GenBank/DDBJ databases">
        <authorList>
            <person name="Nowell W R."/>
        </authorList>
    </citation>
    <scope>NUCLEOTIDE SEQUENCE</scope>
</reference>